<dbReference type="EMBL" id="JAWIZZ010000051">
    <property type="protein sequence ID" value="KAK5778781.1"/>
    <property type="molecule type" value="Genomic_DNA"/>
</dbReference>
<keyword evidence="4" id="KW-1185">Reference proteome</keyword>
<evidence type="ECO:0000313" key="4">
    <source>
        <dbReference type="Proteomes" id="UP001306508"/>
    </source>
</evidence>
<evidence type="ECO:0000313" key="3">
    <source>
        <dbReference type="EMBL" id="KAK5778781.1"/>
    </source>
</evidence>
<comment type="caution">
    <text evidence="3">The sequence shown here is derived from an EMBL/GenBank/DDBJ whole genome shotgun (WGS) entry which is preliminary data.</text>
</comment>
<dbReference type="AlphaFoldDB" id="A0AAN8A7I0"/>
<dbReference type="Proteomes" id="UP001306508">
    <property type="component" value="Unassembled WGS sequence"/>
</dbReference>
<reference evidence="4" key="1">
    <citation type="submission" date="2023-07" db="EMBL/GenBank/DDBJ databases">
        <title>A draft genome of Kazachstania heterogenica Y-27499.</title>
        <authorList>
            <person name="Donic C."/>
            <person name="Kralova J.S."/>
            <person name="Fidel L."/>
            <person name="Ben-Dor S."/>
            <person name="Jung S."/>
        </authorList>
    </citation>
    <scope>NUCLEOTIDE SEQUENCE [LARGE SCALE GENOMIC DNA]</scope>
    <source>
        <strain evidence="4">Y27499</strain>
    </source>
</reference>
<protein>
    <recommendedName>
        <fullName evidence="2">Inner kinetochore subunit AME1 domain-containing protein</fullName>
    </recommendedName>
</protein>
<proteinExistence type="predicted"/>
<sequence length="334" mass="38995">MDRSSKRLYRQRGSHLRRTVDLDNVVVIRTPLRTASISDSHTNIDHIDNFNDRSTGFFGLNNTFHHDDVVDDDNVNDKNKNKTADDFKHRMQINTTVEPNYNQIHSYDGKNINWKNIPVSKISLISINVLQSIFNHVIKNILIFKANNDLKNIHNNNIQSLMYSIDLKIFYDLLNSINKDFNDIKDINIANNELYHQLQRLKRVKRKLTLQLINTKQECNNLKQISHHDHYHNNIKDNTQSKLNNKLVLNQNLNKLTRILAKKELPSGLLIPKDNLKNQNILLSLQINDNNLLKINKLCQLLDPYNGTLSKIKEMNRRLSRLPKSARKSKQSKS</sequence>
<dbReference type="Pfam" id="PF20994">
    <property type="entry name" value="CENPU"/>
    <property type="match status" value="1"/>
</dbReference>
<evidence type="ECO:0000259" key="2">
    <source>
        <dbReference type="Pfam" id="PF20994"/>
    </source>
</evidence>
<evidence type="ECO:0000256" key="1">
    <source>
        <dbReference type="SAM" id="Coils"/>
    </source>
</evidence>
<name>A0AAN8A7I0_9SACH</name>
<feature type="coiled-coil region" evidence="1">
    <location>
        <begin position="184"/>
        <end position="225"/>
    </location>
</feature>
<accession>A0AAN8A7I0</accession>
<gene>
    <name evidence="3" type="ORF">RI543_003704</name>
</gene>
<feature type="domain" description="Inner kinetochore subunit AME1" evidence="2">
    <location>
        <begin position="107"/>
        <end position="320"/>
    </location>
</feature>
<keyword evidence="1" id="KW-0175">Coiled coil</keyword>
<dbReference type="InterPro" id="IPR048743">
    <property type="entry name" value="AME1"/>
</dbReference>
<organism evidence="3 4">
    <name type="scientific">Arxiozyma heterogenica</name>
    <dbReference type="NCBI Taxonomy" id="278026"/>
    <lineage>
        <taxon>Eukaryota</taxon>
        <taxon>Fungi</taxon>
        <taxon>Dikarya</taxon>
        <taxon>Ascomycota</taxon>
        <taxon>Saccharomycotina</taxon>
        <taxon>Saccharomycetes</taxon>
        <taxon>Saccharomycetales</taxon>
        <taxon>Saccharomycetaceae</taxon>
        <taxon>Arxiozyma</taxon>
    </lineage>
</organism>